<proteinExistence type="inferred from homology"/>
<dbReference type="STRING" id="1349421.OI18_13475"/>
<dbReference type="GO" id="GO:0009279">
    <property type="term" value="C:cell outer membrane"/>
    <property type="evidence" value="ECO:0007669"/>
    <property type="project" value="UniProtKB-SubCell"/>
</dbReference>
<organism evidence="7 8">
    <name type="scientific">Flavihumibacter solisilvae</name>
    <dbReference type="NCBI Taxonomy" id="1349421"/>
    <lineage>
        <taxon>Bacteria</taxon>
        <taxon>Pseudomonadati</taxon>
        <taxon>Bacteroidota</taxon>
        <taxon>Chitinophagia</taxon>
        <taxon>Chitinophagales</taxon>
        <taxon>Chitinophagaceae</taxon>
        <taxon>Flavihumibacter</taxon>
    </lineage>
</organism>
<dbReference type="Gene3D" id="1.25.40.390">
    <property type="match status" value="1"/>
</dbReference>
<reference evidence="7 8" key="1">
    <citation type="submission" date="2014-11" db="EMBL/GenBank/DDBJ databases">
        <title>Genome sequence of Flavihumibacter solisilvae 3-3.</title>
        <authorList>
            <person name="Zhou G."/>
            <person name="Li M."/>
            <person name="Wang G."/>
        </authorList>
    </citation>
    <scope>NUCLEOTIDE SEQUENCE [LARGE SCALE GENOMIC DNA]</scope>
    <source>
        <strain evidence="7 8">3-3</strain>
    </source>
</reference>
<name>A0A0C1IIM8_9BACT</name>
<dbReference type="EMBL" id="JSVC01000015">
    <property type="protein sequence ID" value="KIC94025.1"/>
    <property type="molecule type" value="Genomic_DNA"/>
</dbReference>
<comment type="subcellular location">
    <subcellularLocation>
        <location evidence="1">Cell outer membrane</location>
    </subcellularLocation>
</comment>
<comment type="caution">
    <text evidence="7">The sequence shown here is derived from an EMBL/GenBank/DDBJ whole genome shotgun (WGS) entry which is preliminary data.</text>
</comment>
<evidence type="ECO:0000313" key="8">
    <source>
        <dbReference type="Proteomes" id="UP000031408"/>
    </source>
</evidence>
<dbReference type="Pfam" id="PF07980">
    <property type="entry name" value="SusD_RagB"/>
    <property type="match status" value="1"/>
</dbReference>
<evidence type="ECO:0000256" key="1">
    <source>
        <dbReference type="ARBA" id="ARBA00004442"/>
    </source>
</evidence>
<dbReference type="OrthoDB" id="5694214at2"/>
<keyword evidence="8" id="KW-1185">Reference proteome</keyword>
<evidence type="ECO:0000313" key="7">
    <source>
        <dbReference type="EMBL" id="KIC94025.1"/>
    </source>
</evidence>
<evidence type="ECO:0000256" key="3">
    <source>
        <dbReference type="ARBA" id="ARBA00022729"/>
    </source>
</evidence>
<keyword evidence="4" id="KW-0472">Membrane</keyword>
<accession>A0A0C1IIM8</accession>
<dbReference type="PROSITE" id="PS51257">
    <property type="entry name" value="PROKAR_LIPOPROTEIN"/>
    <property type="match status" value="1"/>
</dbReference>
<dbReference type="InterPro" id="IPR012944">
    <property type="entry name" value="SusD_RagB_dom"/>
</dbReference>
<evidence type="ECO:0000256" key="2">
    <source>
        <dbReference type="ARBA" id="ARBA00006275"/>
    </source>
</evidence>
<keyword evidence="5" id="KW-0998">Cell outer membrane</keyword>
<dbReference type="AlphaFoldDB" id="A0A0C1IIM8"/>
<evidence type="ECO:0000256" key="5">
    <source>
        <dbReference type="ARBA" id="ARBA00023237"/>
    </source>
</evidence>
<dbReference type="InterPro" id="IPR011990">
    <property type="entry name" value="TPR-like_helical_dom_sf"/>
</dbReference>
<sequence>MKKTFIPAILVVVLGTASCKKDFLDRYPQTSISADLFFKSEQDLSLYVNGLLSMPGTGEFLNDQNSDNTATTGAVEIKNIMTGTPSSQTITSGWSWGRLRNINYFLDNYQQAAVSDEVKNHYAGLARYYRAQFYMGMVRRYSDLPWYGKTINPGDSAELYKARNPRAVVVDSIMADLEFAAAHVRDEVPTGTPDVWAVKAFQARAALYEGTYRRYHEELNLQTTSDAFLQKAVDVSNEIMQSGKFQLHSTGKVNQDYADLFRSADLLGNKEVILANPFDATKPGAPGSSVNGIVFGDYEQSPSRDLVQTYLMKDGSRFTSNPAYQSMQYVQEFSDRDPRMKQTLVYPGFVRTPETKPYVQRLNKNFTGYHQLKGYINGTTDNVVMNSVDFPVYRFAEVLLNFAEAKAELGTLTQADLENSVNLLRSRAGMPALDLAAANGDPDPVLASKYPNVTGAMQGVLLEIRRERRVELALEGYRFDDLMRWHAGLLLERIPEGMYFPGLGKYDLTGDGNEDIILIGENETIPAENQKESNALGEKLIYYKAGSFGDNVTVFLRNGAGGGTLVTEMTPRSFIEPKYYYRPVPYGQVVLNPNLSQIFGWQ</sequence>
<protein>
    <submittedName>
        <fullName evidence="7">Membrane protein</fullName>
    </submittedName>
</protein>
<evidence type="ECO:0000256" key="4">
    <source>
        <dbReference type="ARBA" id="ARBA00023136"/>
    </source>
</evidence>
<gene>
    <name evidence="7" type="ORF">OI18_13475</name>
</gene>
<dbReference type="SUPFAM" id="SSF48452">
    <property type="entry name" value="TPR-like"/>
    <property type="match status" value="1"/>
</dbReference>
<keyword evidence="3" id="KW-0732">Signal</keyword>
<comment type="similarity">
    <text evidence="2">Belongs to the SusD family.</text>
</comment>
<dbReference type="RefSeq" id="WP_039140550.1">
    <property type="nucleotide sequence ID" value="NZ_JSVC01000015.1"/>
</dbReference>
<feature type="domain" description="RagB/SusD" evidence="6">
    <location>
        <begin position="271"/>
        <end position="601"/>
    </location>
</feature>
<evidence type="ECO:0000259" key="6">
    <source>
        <dbReference type="Pfam" id="PF07980"/>
    </source>
</evidence>
<dbReference type="Proteomes" id="UP000031408">
    <property type="component" value="Unassembled WGS sequence"/>
</dbReference>